<evidence type="ECO:0000256" key="2">
    <source>
        <dbReference type="SAM" id="Phobius"/>
    </source>
</evidence>
<keyword evidence="2" id="KW-1133">Transmembrane helix</keyword>
<keyword evidence="2" id="KW-0812">Transmembrane</keyword>
<evidence type="ECO:0000259" key="3">
    <source>
        <dbReference type="Pfam" id="PF09431"/>
    </source>
</evidence>
<dbReference type="GO" id="GO:0071933">
    <property type="term" value="F:Arp2/3 complex binding"/>
    <property type="evidence" value="ECO:0007669"/>
    <property type="project" value="TreeGrafter"/>
</dbReference>
<comment type="caution">
    <text evidence="4">The sequence shown here is derived from an EMBL/GenBank/DDBJ whole genome shotgun (WGS) entry which is preliminary data.</text>
</comment>
<reference evidence="4 5" key="1">
    <citation type="journal article" date="2016" name="Front. Microbiol.">
        <title>Genome and transcriptome sequences reveal the specific parasitism of the nematophagous Purpureocillium lilacinum 36-1.</title>
        <authorList>
            <person name="Xie J."/>
            <person name="Li S."/>
            <person name="Mo C."/>
            <person name="Xiao X."/>
            <person name="Peng D."/>
            <person name="Wang G."/>
            <person name="Xiao Y."/>
        </authorList>
    </citation>
    <scope>NUCLEOTIDE SEQUENCE [LARGE SCALE GENOMIC DNA]</scope>
    <source>
        <strain evidence="4 5">36-1</strain>
    </source>
</reference>
<feature type="region of interest" description="Disordered" evidence="1">
    <location>
        <begin position="1601"/>
        <end position="1639"/>
    </location>
</feature>
<dbReference type="GO" id="GO:0051666">
    <property type="term" value="P:actin cortical patch localization"/>
    <property type="evidence" value="ECO:0007669"/>
    <property type="project" value="TreeGrafter"/>
</dbReference>
<dbReference type="GO" id="GO:0000147">
    <property type="term" value="P:actin cortical patch assembly"/>
    <property type="evidence" value="ECO:0007669"/>
    <property type="project" value="TreeGrafter"/>
</dbReference>
<evidence type="ECO:0000256" key="1">
    <source>
        <dbReference type="SAM" id="MobiDB-lite"/>
    </source>
</evidence>
<dbReference type="SUPFAM" id="SSF53474">
    <property type="entry name" value="alpha/beta-Hydrolases"/>
    <property type="match status" value="1"/>
</dbReference>
<feature type="compositionally biased region" description="Polar residues" evidence="1">
    <location>
        <begin position="329"/>
        <end position="338"/>
    </location>
</feature>
<dbReference type="Pfam" id="PF09431">
    <property type="entry name" value="SPIN90_LRD"/>
    <property type="match status" value="1"/>
</dbReference>
<dbReference type="InterPro" id="IPR003386">
    <property type="entry name" value="LACT/PDAT_acylTrfase"/>
</dbReference>
<dbReference type="GO" id="GO:0008374">
    <property type="term" value="F:O-acyltransferase activity"/>
    <property type="evidence" value="ECO:0007669"/>
    <property type="project" value="InterPro"/>
</dbReference>
<dbReference type="GO" id="GO:0006897">
    <property type="term" value="P:endocytosis"/>
    <property type="evidence" value="ECO:0007669"/>
    <property type="project" value="TreeGrafter"/>
</dbReference>
<organism evidence="4 5">
    <name type="scientific">Purpureocillium lilacinum</name>
    <name type="common">Paecilomyces lilacinus</name>
    <dbReference type="NCBI Taxonomy" id="33203"/>
    <lineage>
        <taxon>Eukaryota</taxon>
        <taxon>Fungi</taxon>
        <taxon>Dikarya</taxon>
        <taxon>Ascomycota</taxon>
        <taxon>Pezizomycotina</taxon>
        <taxon>Sordariomycetes</taxon>
        <taxon>Hypocreomycetidae</taxon>
        <taxon>Hypocreales</taxon>
        <taxon>Ophiocordycipitaceae</taxon>
        <taxon>Purpureocillium</taxon>
    </lineage>
</organism>
<dbReference type="InterPro" id="IPR018556">
    <property type="entry name" value="SPIN90/Ldb17_LRD"/>
</dbReference>
<feature type="transmembrane region" description="Helical" evidence="2">
    <location>
        <begin position="411"/>
        <end position="429"/>
    </location>
</feature>
<name>A0A2U3EDL6_PURLI</name>
<dbReference type="PANTHER" id="PTHR13357">
    <property type="entry name" value="SH3 ADAPTER PROTEIN SPIN90 NCK INTERACTING PROTEIN WITH SH3 DOMAIN"/>
    <property type="match status" value="1"/>
</dbReference>
<keyword evidence="4" id="KW-0808">Transferase</keyword>
<dbReference type="PANTHER" id="PTHR13357:SF1">
    <property type="entry name" value="NCK-INTERACTING PROTEIN WITH SH3 DOMAIN"/>
    <property type="match status" value="1"/>
</dbReference>
<proteinExistence type="predicted"/>
<dbReference type="InterPro" id="IPR029058">
    <property type="entry name" value="AB_hydrolase_fold"/>
</dbReference>
<feature type="region of interest" description="Disordered" evidence="1">
    <location>
        <begin position="319"/>
        <end position="356"/>
    </location>
</feature>
<dbReference type="Gene3D" id="3.40.50.1820">
    <property type="entry name" value="alpha/beta hydrolase"/>
    <property type="match status" value="1"/>
</dbReference>
<dbReference type="GO" id="GO:0030479">
    <property type="term" value="C:actin cortical patch"/>
    <property type="evidence" value="ECO:0007669"/>
    <property type="project" value="TreeGrafter"/>
</dbReference>
<dbReference type="Proteomes" id="UP000245956">
    <property type="component" value="Unassembled WGS sequence"/>
</dbReference>
<keyword evidence="2" id="KW-0472">Membrane</keyword>
<dbReference type="Pfam" id="PF02450">
    <property type="entry name" value="LCAT"/>
    <property type="match status" value="1"/>
</dbReference>
<accession>A0A2U3EDL6</accession>
<gene>
    <name evidence="4" type="ORF">PCL_11166</name>
</gene>
<evidence type="ECO:0000313" key="5">
    <source>
        <dbReference type="Proteomes" id="UP000245956"/>
    </source>
</evidence>
<protein>
    <submittedName>
        <fullName evidence="4">Lecithin:cholesterol/phospholipid:diacylglycerol acyltransferase</fullName>
    </submittedName>
</protein>
<dbReference type="PROSITE" id="PS51257">
    <property type="entry name" value="PROKAR_LIPOPROTEIN"/>
    <property type="match status" value="1"/>
</dbReference>
<dbReference type="InterPro" id="IPR030125">
    <property type="entry name" value="SPIN90/Ldb17"/>
</dbReference>
<feature type="domain" description="SPIN90/Ldb17 leucine-rich" evidence="3">
    <location>
        <begin position="1324"/>
        <end position="1468"/>
    </location>
</feature>
<dbReference type="EMBL" id="LCWV01000006">
    <property type="protein sequence ID" value="PWI72543.1"/>
    <property type="molecule type" value="Genomic_DNA"/>
</dbReference>
<evidence type="ECO:0000313" key="4">
    <source>
        <dbReference type="EMBL" id="PWI72543.1"/>
    </source>
</evidence>
<sequence length="1639" mass="181230">MRRAESDDRTGKVQQRVRVGHAAGCTVGGACAGAPVSPMTDFGAKEAWLPGFRPTLSPESHVGNEAGCSRVGGLKTVSARMTGGRAGGRGLVPACPPSIGALVTSQVGASCAAAAGAASYRSGIRAGGSEAELNRQEEREWAGRTLVSSGAGESCTNRRVNRGGRISRGLDCERTGAPQFPGCGRGVEGSGGAAAEAGWKVQALQVWAGRWSELSQLWHGLDNGAQATSPTCAARVARGRHPSPGTSHVIFQDLPCVRPRAATATFKTAKRPKGFASSIGLVARVSGALYPTVTPPAPPKPPPRRRNNIDVARLLSCQSKAPGSGRHSFPTSAFSPPHQSRPPARTCSTRPRPRLYPGRAMATTLRRRIPHETKVIDDDGAELREDSPAVQPAPHVHVVERPPKTRKRRNTFIFLLGSLFGLVAAGFFAKSNDLIDFPEFGDLSMDSLFDVLPAGLVRDMRDLVQGEREVTDAYDSFSVGLKARAEGLDAHHPMIMVPGVISTGLESWGTANISRQYFRKRLWGSWTMMRALVLDKEVWKKHIMLDKRTGLDPPLVKLRAAQGFDATDFFITGYWIWNKIFENLATIGYDPTNSFTAAYDWRLSYPNLEVRDQYFSRLKSYIETAVAFEGRKVVLASHSMGSQVIFYFFNWVQSEKGGRGGNDWVERHVDSWINISGCLLGAVKGLTAVLSGEMRDTAQLNAFAIYGLEKFLSKEERAEIFRAMPGISSMLPIGGNAVWGDKSRAPDDQEGQSFSYGSLLNFKVAANWTTPERNLTVDDSLAYLFNTTEDWYQDHVKGSYSHGVAHTAAEVKANRNDPRKWINPLETSLPNAPSLKIYCFYGVGKPTERAYYYRAPDQPLATNLNITIDTGLIEGEVDHGVVMGEGDGTVNLLSTGYMCNRGWQMKRYNPGKSRITVVEMPHEPERFNPRGGPNTADHVDILGRQNLNELVLRVAAGKGDTITDYVVSNIREYADKVDIYEEGERPRLAFERRYITWGCWDGWLVFRSRYNTLGMWPLDGSDGQRMGRSIGVKGGSDAGPGGDACKKRDVWPASDEALDSSRGRADARAGIAVANLARPWFVTPPPLSPQTTTSAINSHHPSRLPLALRNQTSSSRIFARQTARRCWCWTTTRAAMVDFDEAPPSPAGDERLWTELNECVSTECDSTYETIDNALRTWLDVTSKFRDRDSDSQDDVLVCAHLLLESPLFKQNNDYVRTQIIHSLLQEDEAASLHAIASLLFLDGRLDESTFPRMISEDCFPRLLELIKSGQDDDDPRLHRLLLQLMYEMSRVERLKLEDLMLVDDAFIHYLFRIIEGVSDDVQDPYHYPTIRVLLVLNEQYMLASTDAVTDPTGAQVPLTNRIVKCLSLHGPQFRTFGENIILLLNRETETSLQLLILKLLYLLFTTKATYEYFYTNDLRVLLDVIIRNLMDLPDEKMSLRHTYLRVMYPLLAHTQLSQPPHYKSEEIVRVLRILRGSQNAHFAPADETTLRLVDRVTKVKWLEESMEERATPPQGEGTPKYLGISLSPSQYASSISVGDVAGVKERPGVQTPSRHAVTAGLGATTEARSHEDIIKVVKTKKPLPAVPKHKHGTPFVQIPHIQVNGSGKKIPPKAPPPRRAGRLKSTSEPSPAEPTIPE</sequence>
<dbReference type="GO" id="GO:0006629">
    <property type="term" value="P:lipid metabolic process"/>
    <property type="evidence" value="ECO:0007669"/>
    <property type="project" value="InterPro"/>
</dbReference>
<keyword evidence="4" id="KW-0012">Acyltransferase</keyword>